<dbReference type="EMBL" id="JAMKPW020000009">
    <property type="protein sequence ID" value="KAK8215215.1"/>
    <property type="molecule type" value="Genomic_DNA"/>
</dbReference>
<keyword evidence="2" id="KW-1185">Reference proteome</keyword>
<proteinExistence type="predicted"/>
<gene>
    <name evidence="1" type="ORF">M8818_002226</name>
</gene>
<accession>A0ACC3SIU9</accession>
<evidence type="ECO:0000313" key="2">
    <source>
        <dbReference type="Proteomes" id="UP001320706"/>
    </source>
</evidence>
<protein>
    <submittedName>
        <fullName evidence="1">Uncharacterized protein</fullName>
    </submittedName>
</protein>
<name>A0ACC3SIU9_9PEZI</name>
<evidence type="ECO:0000313" key="1">
    <source>
        <dbReference type="EMBL" id="KAK8215215.1"/>
    </source>
</evidence>
<reference evidence="1" key="1">
    <citation type="submission" date="2024-02" db="EMBL/GenBank/DDBJ databases">
        <title>Metagenome Assembled Genome of Zalaria obscura JY119.</title>
        <authorList>
            <person name="Vighnesh L."/>
            <person name="Jagadeeshwari U."/>
            <person name="Venkata Ramana C."/>
            <person name="Sasikala C."/>
        </authorList>
    </citation>
    <scope>NUCLEOTIDE SEQUENCE</scope>
    <source>
        <strain evidence="1">JY119</strain>
    </source>
</reference>
<dbReference type="Proteomes" id="UP001320706">
    <property type="component" value="Unassembled WGS sequence"/>
</dbReference>
<organism evidence="1 2">
    <name type="scientific">Zalaria obscura</name>
    <dbReference type="NCBI Taxonomy" id="2024903"/>
    <lineage>
        <taxon>Eukaryota</taxon>
        <taxon>Fungi</taxon>
        <taxon>Dikarya</taxon>
        <taxon>Ascomycota</taxon>
        <taxon>Pezizomycotina</taxon>
        <taxon>Dothideomycetes</taxon>
        <taxon>Dothideomycetidae</taxon>
        <taxon>Dothideales</taxon>
        <taxon>Zalariaceae</taxon>
        <taxon>Zalaria</taxon>
    </lineage>
</organism>
<sequence length="324" mass="35951">MGLFRRSEKQRLAEKEARSRNHNSLETDRTPTSKDEAVHPSKQQIKRATRTRLVWAILTSFLLLVSVVFLILVEIGNTQKSQKVLTDIYFIKLDLSNIAPQSIPNAVLLNSIARTLGLHDFYQVGLWNFCEGYNGDGVTDCSSPETLYWFNPVEILVNELLSGATISLPTDVTNILNIIKVASAWMFGLFLSGACLTFLLIPILPLSVFSRLLTLPIALFTLLAAILTTVATVIATVMFIIMRNAFTSVTELNIGATLGTEMFAFMWIASATAILAALVQVGLCCCCASRRDVRLGKKKGSRKAWNEGEAEEKPRRRRGLLGRR</sequence>
<comment type="caution">
    <text evidence="1">The sequence shown here is derived from an EMBL/GenBank/DDBJ whole genome shotgun (WGS) entry which is preliminary data.</text>
</comment>